<organism evidence="2 3">
    <name type="scientific">Anaeramoeba ignava</name>
    <name type="common">Anaerobic marine amoeba</name>
    <dbReference type="NCBI Taxonomy" id="1746090"/>
    <lineage>
        <taxon>Eukaryota</taxon>
        <taxon>Metamonada</taxon>
        <taxon>Anaeramoebidae</taxon>
        <taxon>Anaeramoeba</taxon>
    </lineage>
</organism>
<evidence type="ECO:0000313" key="3">
    <source>
        <dbReference type="Proteomes" id="UP001149090"/>
    </source>
</evidence>
<name>A0A9Q0LFP1_ANAIG</name>
<evidence type="ECO:0000313" key="2">
    <source>
        <dbReference type="EMBL" id="KAJ5070385.1"/>
    </source>
</evidence>
<feature type="transmembrane region" description="Helical" evidence="1">
    <location>
        <begin position="316"/>
        <end position="334"/>
    </location>
</feature>
<keyword evidence="3" id="KW-1185">Reference proteome</keyword>
<keyword evidence="1" id="KW-0812">Transmembrane</keyword>
<protein>
    <submittedName>
        <fullName evidence="2">Renin receptor</fullName>
    </submittedName>
</protein>
<dbReference type="EMBL" id="JAPDFW010000096">
    <property type="protein sequence ID" value="KAJ5070385.1"/>
    <property type="molecule type" value="Genomic_DNA"/>
</dbReference>
<keyword evidence="2" id="KW-0675">Receptor</keyword>
<keyword evidence="1" id="KW-0472">Membrane</keyword>
<comment type="caution">
    <text evidence="2">The sequence shown here is derived from an EMBL/GenBank/DDBJ whole genome shotgun (WGS) entry which is preliminary data.</text>
</comment>
<evidence type="ECO:0000256" key="1">
    <source>
        <dbReference type="SAM" id="Phobius"/>
    </source>
</evidence>
<sequence length="337" mass="39489">MLFLDFQTRDKNILTRCSFSINHFLTGKYPKDHGIMSGFWARNDPPFKCKFTGIIAANKKLLIMLKPKASFLFMNTKIKMKDGGLVFHNYNDNQLVIKNDKLDIDVVYDLNVEEQAQFVAELILLNQLLVFNPIRDAQEIKYPDFWTISFGSLLYFERRTPIFNNSTKLMDYSIQFLIDHFNKVYNSKTAIEILITGSEVPSYKNKKSIGKIIFDMFGAHLRTDLQKTQELLPVIYLKEDRLKFKQEGCHKIRDFLKKHHFGFEVHCFVDHEEFLEQETHPLLLSKHKPIKKDSNDPNEKNQVHDIEENSFDISTFSFTVLLIILSFITIGVFVEQK</sequence>
<dbReference type="AlphaFoldDB" id="A0A9Q0LFP1"/>
<gene>
    <name evidence="2" type="ORF">M0811_11051</name>
</gene>
<reference evidence="2" key="1">
    <citation type="submission" date="2022-10" db="EMBL/GenBank/DDBJ databases">
        <title>Novel sulphate-reducing endosymbionts in the free-living metamonad Anaeramoeba.</title>
        <authorList>
            <person name="Jerlstrom-Hultqvist J."/>
            <person name="Cepicka I."/>
            <person name="Gallot-Lavallee L."/>
            <person name="Salas-Leiva D."/>
            <person name="Curtis B.A."/>
            <person name="Zahonova K."/>
            <person name="Pipaliya S."/>
            <person name="Dacks J."/>
            <person name="Roger A.J."/>
        </authorList>
    </citation>
    <scope>NUCLEOTIDE SEQUENCE</scope>
    <source>
        <strain evidence="2">BMAN</strain>
    </source>
</reference>
<keyword evidence="1" id="KW-1133">Transmembrane helix</keyword>
<accession>A0A9Q0LFP1</accession>
<dbReference type="Proteomes" id="UP001149090">
    <property type="component" value="Unassembled WGS sequence"/>
</dbReference>
<proteinExistence type="predicted"/>